<dbReference type="Proteomes" id="UP000812440">
    <property type="component" value="Chromosome 9"/>
</dbReference>
<sequence>MWPFCFAKQNIKGLQRCLAGRQSLTEMFRIRSCIFSLNGFNVIVKCCSANKFKPSVRNCVRSGVPFNVTYL</sequence>
<accession>A0A8T2IMF7</accession>
<gene>
    <name evidence="1" type="ORF">GDO86_017288</name>
</gene>
<reference evidence="1" key="1">
    <citation type="thesis" date="2020" institute="ProQuest LLC" country="789 East Eisenhower Parkway, Ann Arbor, MI, USA">
        <title>Comparative Genomics and Chromosome Evolution.</title>
        <authorList>
            <person name="Mudd A.B."/>
        </authorList>
    </citation>
    <scope>NUCLEOTIDE SEQUENCE</scope>
    <source>
        <strain evidence="1">Female2</strain>
        <tissue evidence="1">Blood</tissue>
    </source>
</reference>
<dbReference type="EMBL" id="JAACNH010000009">
    <property type="protein sequence ID" value="KAG8432963.1"/>
    <property type="molecule type" value="Genomic_DNA"/>
</dbReference>
<dbReference type="AlphaFoldDB" id="A0A8T2IMF7"/>
<protein>
    <submittedName>
        <fullName evidence="1">Uncharacterized protein</fullName>
    </submittedName>
</protein>
<proteinExistence type="predicted"/>
<evidence type="ECO:0000313" key="1">
    <source>
        <dbReference type="EMBL" id="KAG8432963.1"/>
    </source>
</evidence>
<evidence type="ECO:0000313" key="2">
    <source>
        <dbReference type="Proteomes" id="UP000812440"/>
    </source>
</evidence>
<organism evidence="1 2">
    <name type="scientific">Hymenochirus boettgeri</name>
    <name type="common">Congo dwarf clawed frog</name>
    <dbReference type="NCBI Taxonomy" id="247094"/>
    <lineage>
        <taxon>Eukaryota</taxon>
        <taxon>Metazoa</taxon>
        <taxon>Chordata</taxon>
        <taxon>Craniata</taxon>
        <taxon>Vertebrata</taxon>
        <taxon>Euteleostomi</taxon>
        <taxon>Amphibia</taxon>
        <taxon>Batrachia</taxon>
        <taxon>Anura</taxon>
        <taxon>Pipoidea</taxon>
        <taxon>Pipidae</taxon>
        <taxon>Pipinae</taxon>
        <taxon>Hymenochirus</taxon>
    </lineage>
</organism>
<comment type="caution">
    <text evidence="1">The sequence shown here is derived from an EMBL/GenBank/DDBJ whole genome shotgun (WGS) entry which is preliminary data.</text>
</comment>
<name>A0A8T2IMF7_9PIPI</name>
<keyword evidence="2" id="KW-1185">Reference proteome</keyword>